<dbReference type="InterPro" id="IPR058533">
    <property type="entry name" value="Cation_efflux_TM"/>
</dbReference>
<feature type="transmembrane region" description="Helical" evidence="10">
    <location>
        <begin position="182"/>
        <end position="203"/>
    </location>
</feature>
<feature type="transmembrane region" description="Helical" evidence="10">
    <location>
        <begin position="114"/>
        <end position="137"/>
    </location>
</feature>
<evidence type="ECO:0000256" key="2">
    <source>
        <dbReference type="ARBA" id="ARBA00008873"/>
    </source>
</evidence>
<evidence type="ECO:0000256" key="6">
    <source>
        <dbReference type="ARBA" id="ARBA00022989"/>
    </source>
</evidence>
<evidence type="ECO:0000256" key="1">
    <source>
        <dbReference type="ARBA" id="ARBA00004141"/>
    </source>
</evidence>
<dbReference type="InterPro" id="IPR036837">
    <property type="entry name" value="Cation_efflux_CTD_sf"/>
</dbReference>
<dbReference type="GO" id="GO:0005886">
    <property type="term" value="C:plasma membrane"/>
    <property type="evidence" value="ECO:0007669"/>
    <property type="project" value="TreeGrafter"/>
</dbReference>
<feature type="transmembrane region" description="Helical" evidence="10">
    <location>
        <begin position="209"/>
        <end position="231"/>
    </location>
</feature>
<feature type="domain" description="Cation efflux protein transmembrane" evidence="11">
    <location>
        <begin position="50"/>
        <end position="235"/>
    </location>
</feature>
<evidence type="ECO:0000256" key="7">
    <source>
        <dbReference type="ARBA" id="ARBA00023065"/>
    </source>
</evidence>
<feature type="compositionally biased region" description="Basic and acidic residues" evidence="9">
    <location>
        <begin position="1"/>
        <end position="29"/>
    </location>
</feature>
<dbReference type="InterPro" id="IPR002524">
    <property type="entry name" value="Cation_efflux"/>
</dbReference>
<evidence type="ECO:0000256" key="4">
    <source>
        <dbReference type="ARBA" id="ARBA00022692"/>
    </source>
</evidence>
<accession>A0A7G6U524</accession>
<keyword evidence="5" id="KW-0864">Zinc transport</keyword>
<evidence type="ECO:0000256" key="5">
    <source>
        <dbReference type="ARBA" id="ARBA00022906"/>
    </source>
</evidence>
<keyword evidence="3" id="KW-0813">Transport</keyword>
<gene>
    <name evidence="13" type="ORF">HB776_25090</name>
</gene>
<evidence type="ECO:0000313" key="13">
    <source>
        <dbReference type="EMBL" id="QND74106.1"/>
    </source>
</evidence>
<name>A0A7G6U524_9BRAD</name>
<dbReference type="Pfam" id="PF16916">
    <property type="entry name" value="ZT_dimer"/>
    <property type="match status" value="1"/>
</dbReference>
<keyword evidence="7" id="KW-0406">Ion transport</keyword>
<dbReference type="SUPFAM" id="SSF160240">
    <property type="entry name" value="Cation efflux protein cytoplasmic domain-like"/>
    <property type="match status" value="1"/>
</dbReference>
<evidence type="ECO:0000259" key="11">
    <source>
        <dbReference type="Pfam" id="PF01545"/>
    </source>
</evidence>
<feature type="domain" description="Cation efflux protein cytoplasmic" evidence="12">
    <location>
        <begin position="248"/>
        <end position="316"/>
    </location>
</feature>
<dbReference type="PANTHER" id="PTHR11562:SF17">
    <property type="entry name" value="RE54080P-RELATED"/>
    <property type="match status" value="1"/>
</dbReference>
<dbReference type="SUPFAM" id="SSF161111">
    <property type="entry name" value="Cation efflux protein transmembrane domain-like"/>
    <property type="match status" value="1"/>
</dbReference>
<dbReference type="AlphaFoldDB" id="A0A7G6U524"/>
<dbReference type="EMBL" id="CP050292">
    <property type="protein sequence ID" value="QND74106.1"/>
    <property type="molecule type" value="Genomic_DNA"/>
</dbReference>
<evidence type="ECO:0000256" key="3">
    <source>
        <dbReference type="ARBA" id="ARBA00022448"/>
    </source>
</evidence>
<dbReference type="GO" id="GO:0005385">
    <property type="term" value="F:zinc ion transmembrane transporter activity"/>
    <property type="evidence" value="ECO:0007669"/>
    <property type="project" value="TreeGrafter"/>
</dbReference>
<proteinExistence type="inferred from homology"/>
<keyword evidence="5" id="KW-0862">Zinc</keyword>
<dbReference type="InterPro" id="IPR027470">
    <property type="entry name" value="Cation_efflux_CTD"/>
</dbReference>
<reference evidence="14" key="1">
    <citation type="journal article" date="2020" name="Mol. Plant Microbe">
        <title>Rhizobial microsymbionts of the narrowly endemic Oxytropis species growing in Kamchatka are characterized by significant genetic diversity and possess a set of genes that are associated with T3SS and T6SS secretion systems and can affect the development of symbiosis.</title>
        <authorList>
            <person name="Safronova V."/>
            <person name="Guro P."/>
            <person name="Sazanova A."/>
            <person name="Kuznetsova I."/>
            <person name="Belimov A."/>
            <person name="Yakubov V."/>
            <person name="Chirak E."/>
            <person name="Afonin A."/>
            <person name="Gogolev Y."/>
            <person name="Andronov E."/>
            <person name="Tikhonovich I."/>
        </authorList>
    </citation>
    <scope>NUCLEOTIDE SEQUENCE [LARGE SCALE GENOMIC DNA]</scope>
    <source>
        <strain evidence="14">581</strain>
    </source>
</reference>
<dbReference type="Proteomes" id="UP000515291">
    <property type="component" value="Chromosome"/>
</dbReference>
<comment type="similarity">
    <text evidence="2">Belongs to the cation diffusion facilitator (CDF) transporter (TC 2.A.4) family. SLC30A subfamily.</text>
</comment>
<feature type="transmembrane region" description="Helical" evidence="10">
    <location>
        <begin position="44"/>
        <end position="65"/>
    </location>
</feature>
<keyword evidence="4 10" id="KW-0812">Transmembrane</keyword>
<feature type="region of interest" description="Disordered" evidence="9">
    <location>
        <begin position="1"/>
        <end position="36"/>
    </location>
</feature>
<feature type="transmembrane region" description="Helical" evidence="10">
    <location>
        <begin position="149"/>
        <end position="170"/>
    </location>
</feature>
<dbReference type="KEGG" id="trb:HB776_25090"/>
<dbReference type="NCBIfam" id="TIGR01297">
    <property type="entry name" value="CDF"/>
    <property type="match status" value="1"/>
</dbReference>
<evidence type="ECO:0000256" key="9">
    <source>
        <dbReference type="SAM" id="MobiDB-lite"/>
    </source>
</evidence>
<evidence type="ECO:0000313" key="14">
    <source>
        <dbReference type="Proteomes" id="UP000515291"/>
    </source>
</evidence>
<dbReference type="PANTHER" id="PTHR11562">
    <property type="entry name" value="CATION EFFLUX PROTEIN/ ZINC TRANSPORTER"/>
    <property type="match status" value="1"/>
</dbReference>
<protein>
    <submittedName>
        <fullName evidence="13">Cation transporter</fullName>
    </submittedName>
</protein>
<evidence type="ECO:0000256" key="10">
    <source>
        <dbReference type="SAM" id="Phobius"/>
    </source>
</evidence>
<comment type="subcellular location">
    <subcellularLocation>
        <location evidence="1">Membrane</location>
        <topology evidence="1">Multi-pass membrane protein</topology>
    </subcellularLocation>
</comment>
<sequence>MAHSHHDHDDHGHTHDHAGHDHAQGDRAGHSHGPGGHVHAPANFGMAFAVGISLNTVFVVIEAIYGYASGSMALVADAGHNLSDVLGLIAAWTAAVLSKRAPTPRFTYGLRGSSILAALFNAVFLLVAVGAIAWEAVLRLFNPEPVAEITVMIVATIGIVINGVTAWLFASGRNSDLNIRGAYLHMVADAAVSVGVVIAAIAIMFTGWLWIDALTSLVICVLIVWGTWSLLRDSTAMSLAAVPRGIDPVAVRGYLEQCPGVAQVHDLHIWPMSTTEVALTCHMVIPSGAPGDAYLMEVAARLKRDFGIEHATIQIEMDPNSACALAPEHVI</sequence>
<keyword evidence="6 10" id="KW-1133">Transmembrane helix</keyword>
<dbReference type="Gene3D" id="1.20.1510.10">
    <property type="entry name" value="Cation efflux protein transmembrane domain"/>
    <property type="match status" value="1"/>
</dbReference>
<dbReference type="InterPro" id="IPR027469">
    <property type="entry name" value="Cation_efflux_TMD_sf"/>
</dbReference>
<keyword evidence="8 10" id="KW-0472">Membrane</keyword>
<dbReference type="InterPro" id="IPR050681">
    <property type="entry name" value="CDF/SLC30A"/>
</dbReference>
<evidence type="ECO:0000256" key="8">
    <source>
        <dbReference type="ARBA" id="ARBA00023136"/>
    </source>
</evidence>
<dbReference type="Pfam" id="PF01545">
    <property type="entry name" value="Cation_efflux"/>
    <property type="match status" value="1"/>
</dbReference>
<organism evidence="13 14">
    <name type="scientific">Tardiphaga robiniae</name>
    <dbReference type="NCBI Taxonomy" id="943830"/>
    <lineage>
        <taxon>Bacteria</taxon>
        <taxon>Pseudomonadati</taxon>
        <taxon>Pseudomonadota</taxon>
        <taxon>Alphaproteobacteria</taxon>
        <taxon>Hyphomicrobiales</taxon>
        <taxon>Nitrobacteraceae</taxon>
        <taxon>Tardiphaga</taxon>
    </lineage>
</organism>
<evidence type="ECO:0000259" key="12">
    <source>
        <dbReference type="Pfam" id="PF16916"/>
    </source>
</evidence>